<dbReference type="CDD" id="cd06260">
    <property type="entry name" value="DUF820-like"/>
    <property type="match status" value="1"/>
</dbReference>
<keyword evidence="2" id="KW-0540">Nuclease</keyword>
<comment type="caution">
    <text evidence="2">The sequence shown here is derived from an EMBL/GenBank/DDBJ whole genome shotgun (WGS) entry which is preliminary data.</text>
</comment>
<dbReference type="PANTHER" id="PTHR35400:SF3">
    <property type="entry name" value="SLL1072 PROTEIN"/>
    <property type="match status" value="1"/>
</dbReference>
<dbReference type="RefSeq" id="WP_344470868.1">
    <property type="nucleotide sequence ID" value="NZ_BAAAQX010000002.1"/>
</dbReference>
<evidence type="ECO:0000313" key="2">
    <source>
        <dbReference type="EMBL" id="GAA2205322.1"/>
    </source>
</evidence>
<dbReference type="GO" id="GO:0004519">
    <property type="term" value="F:endonuclease activity"/>
    <property type="evidence" value="ECO:0007669"/>
    <property type="project" value="UniProtKB-KW"/>
</dbReference>
<dbReference type="InterPro" id="IPR011335">
    <property type="entry name" value="Restrct_endonuc-II-like"/>
</dbReference>
<sequence length="188" mass="20502">MTTYDFGPTVLPGKPPFSTDDLLQFPDDGNRYELCNGSLLVSPPHTVRHQVTLKNALFVLEDAATNDLVTLMQVGFRASDADCYIPDFVVMPRDAAFSTEPMASPHHILLIGEIVSQATSKQDRGLKPLAYAEAGVPTYWRVEPDEGPTLYVYELDGGAYKPPTAHKAGTVAKLTKPFPVSLDPAQLL</sequence>
<keyword evidence="2" id="KW-0378">Hydrolase</keyword>
<accession>A0ABP5P0E7</accession>
<name>A0ABP5P0E7_9ACTN</name>
<evidence type="ECO:0000313" key="3">
    <source>
        <dbReference type="Proteomes" id="UP001499843"/>
    </source>
</evidence>
<dbReference type="EMBL" id="BAAAQX010000002">
    <property type="protein sequence ID" value="GAA2205322.1"/>
    <property type="molecule type" value="Genomic_DNA"/>
</dbReference>
<dbReference type="PANTHER" id="PTHR35400">
    <property type="entry name" value="SLR1083 PROTEIN"/>
    <property type="match status" value="1"/>
</dbReference>
<dbReference type="Gene3D" id="3.90.1570.10">
    <property type="entry name" value="tt1808, chain A"/>
    <property type="match status" value="1"/>
</dbReference>
<feature type="domain" description="Putative restriction endonuclease" evidence="1">
    <location>
        <begin position="20"/>
        <end position="181"/>
    </location>
</feature>
<dbReference type="Proteomes" id="UP001499843">
    <property type="component" value="Unassembled WGS sequence"/>
</dbReference>
<gene>
    <name evidence="2" type="ORF">GCM10009850_008150</name>
</gene>
<reference evidence="3" key="1">
    <citation type="journal article" date="2019" name="Int. J. Syst. Evol. Microbiol.">
        <title>The Global Catalogue of Microorganisms (GCM) 10K type strain sequencing project: providing services to taxonomists for standard genome sequencing and annotation.</title>
        <authorList>
            <consortium name="The Broad Institute Genomics Platform"/>
            <consortium name="The Broad Institute Genome Sequencing Center for Infectious Disease"/>
            <person name="Wu L."/>
            <person name="Ma J."/>
        </authorList>
    </citation>
    <scope>NUCLEOTIDE SEQUENCE [LARGE SCALE GENOMIC DNA]</scope>
    <source>
        <strain evidence="3">JCM 16114</strain>
    </source>
</reference>
<keyword evidence="3" id="KW-1185">Reference proteome</keyword>
<evidence type="ECO:0000259" key="1">
    <source>
        <dbReference type="Pfam" id="PF05685"/>
    </source>
</evidence>
<keyword evidence="2" id="KW-0255">Endonuclease</keyword>
<dbReference type="InterPro" id="IPR008538">
    <property type="entry name" value="Uma2"/>
</dbReference>
<dbReference type="Pfam" id="PF05685">
    <property type="entry name" value="Uma2"/>
    <property type="match status" value="1"/>
</dbReference>
<protein>
    <submittedName>
        <fullName evidence="2">Uma2 family endonuclease</fullName>
    </submittedName>
</protein>
<dbReference type="SUPFAM" id="SSF52980">
    <property type="entry name" value="Restriction endonuclease-like"/>
    <property type="match status" value="1"/>
</dbReference>
<dbReference type="InterPro" id="IPR012296">
    <property type="entry name" value="Nuclease_put_TT1808"/>
</dbReference>
<organism evidence="2 3">
    <name type="scientific">Nonomuraea monospora</name>
    <dbReference type="NCBI Taxonomy" id="568818"/>
    <lineage>
        <taxon>Bacteria</taxon>
        <taxon>Bacillati</taxon>
        <taxon>Actinomycetota</taxon>
        <taxon>Actinomycetes</taxon>
        <taxon>Streptosporangiales</taxon>
        <taxon>Streptosporangiaceae</taxon>
        <taxon>Nonomuraea</taxon>
    </lineage>
</organism>
<proteinExistence type="predicted"/>